<evidence type="ECO:0000313" key="6">
    <source>
        <dbReference type="RefSeq" id="XP_031557515.1"/>
    </source>
</evidence>
<proteinExistence type="inferred from homology"/>
<dbReference type="SUPFAM" id="SSF47769">
    <property type="entry name" value="SAM/Pointed domain"/>
    <property type="match status" value="1"/>
</dbReference>
<dbReference type="OrthoDB" id="5972889at2759"/>
<dbReference type="InterPro" id="IPR001660">
    <property type="entry name" value="SAM"/>
</dbReference>
<feature type="region of interest" description="Disordered" evidence="3">
    <location>
        <begin position="367"/>
        <end position="408"/>
    </location>
</feature>
<organism evidence="5 6">
    <name type="scientific">Actinia tenebrosa</name>
    <name type="common">Australian red waratah sea anemone</name>
    <dbReference type="NCBI Taxonomy" id="6105"/>
    <lineage>
        <taxon>Eukaryota</taxon>
        <taxon>Metazoa</taxon>
        <taxon>Cnidaria</taxon>
        <taxon>Anthozoa</taxon>
        <taxon>Hexacorallia</taxon>
        <taxon>Actiniaria</taxon>
        <taxon>Actiniidae</taxon>
        <taxon>Actinia</taxon>
    </lineage>
</organism>
<dbReference type="GeneID" id="116294122"/>
<dbReference type="KEGG" id="aten:116294122"/>
<keyword evidence="5" id="KW-1185">Reference proteome</keyword>
<dbReference type="PANTHER" id="PTHR14454:SF11">
    <property type="entry name" value="SERRANO, ISOFORM F"/>
    <property type="match status" value="1"/>
</dbReference>
<protein>
    <submittedName>
        <fullName evidence="6">Uncharacterized protein LOC116294122</fullName>
    </submittedName>
</protein>
<feature type="region of interest" description="Disordered" evidence="3">
    <location>
        <begin position="296"/>
        <end position="354"/>
    </location>
</feature>
<dbReference type="Proteomes" id="UP000515163">
    <property type="component" value="Unplaced"/>
</dbReference>
<evidence type="ECO:0000256" key="3">
    <source>
        <dbReference type="SAM" id="MobiDB-lite"/>
    </source>
</evidence>
<feature type="domain" description="SAM" evidence="4">
    <location>
        <begin position="508"/>
        <end position="563"/>
    </location>
</feature>
<evidence type="ECO:0000259" key="4">
    <source>
        <dbReference type="PROSITE" id="PS50105"/>
    </source>
</evidence>
<evidence type="ECO:0000256" key="2">
    <source>
        <dbReference type="ARBA" id="ARBA00022553"/>
    </source>
</evidence>
<accession>A0A6P8HXW5</accession>
<dbReference type="CDD" id="cd09487">
    <property type="entry name" value="SAM_superfamily"/>
    <property type="match status" value="1"/>
</dbReference>
<dbReference type="PANTHER" id="PTHR14454">
    <property type="entry name" value="GRB2-ASSOCIATED AND REGULATOR OF MAPK PROTEIN FAMILY MEMBER"/>
    <property type="match status" value="1"/>
</dbReference>
<feature type="compositionally biased region" description="Polar residues" evidence="3">
    <location>
        <begin position="391"/>
        <end position="404"/>
    </location>
</feature>
<dbReference type="InterPro" id="IPR052281">
    <property type="entry name" value="GAREM"/>
</dbReference>
<dbReference type="InterPro" id="IPR025946">
    <property type="entry name" value="CABIT_dom"/>
</dbReference>
<dbReference type="RefSeq" id="XP_031557515.1">
    <property type="nucleotide sequence ID" value="XM_031701655.1"/>
</dbReference>
<name>A0A6P8HXW5_ACTTE</name>
<sequence>MNIREDSIVWSGEEFFLKDFLEKFPLPQIVKVEEGYHDEFEEDRTLSSSQLLTLHSIKELATVKATEGSLEVLLPADSNSRVQILNKSDGPAYYDTVEALAIGFPKFAASDQNLPFLNIAANEVLELIKTKQKFRERFLVCQVLETGRTVELPLSFKGRFKVLGDCPTTSPTLKDVIKYWKLPCSVKFMDNKLKLLQDGYDINRPSGFGILGPVKLHSVNHYKVVFTTTWEDQKAHSVLPLPTDLQVRVVAALGAIQGDKNYAKLCKIAQDKTKSDQLVLRFIRHGPCKVIMEDIEEPEEYESPSNYSEVGPRLPPRNYTPGQREQAPVPKPRSISAPSVPPKGLPRPPKEMNDNVFEEYLSVKESGRSRSISLNPEKLPPSFDDNEAEGSHSTAKSPSAFGSESRNRFKDSGKKFGNFFSPLKKVPSKVGSEVKKLRRSVSDLNVSKRLPSSGSDIVGSSAEYREVTPVNATADRLNLEMIEKLKLKPNENPKGKLNIEYPHNIQSWSIRDVGEVLRFCHLDMYVEIFKRETIDGSLLSSLNADALQSLGIQNPLHIQKILKITNGWLPKT</sequence>
<dbReference type="PROSITE" id="PS50105">
    <property type="entry name" value="SAM_DOMAIN"/>
    <property type="match status" value="1"/>
</dbReference>
<gene>
    <name evidence="6" type="primary">LOC116294122</name>
</gene>
<evidence type="ECO:0000313" key="5">
    <source>
        <dbReference type="Proteomes" id="UP000515163"/>
    </source>
</evidence>
<dbReference type="InParanoid" id="A0A6P8HXW5"/>
<dbReference type="Pfam" id="PF12736">
    <property type="entry name" value="CABIT"/>
    <property type="match status" value="1"/>
</dbReference>
<dbReference type="AlphaFoldDB" id="A0A6P8HXW5"/>
<dbReference type="SMART" id="SM00454">
    <property type="entry name" value="SAM"/>
    <property type="match status" value="1"/>
</dbReference>
<comment type="similarity">
    <text evidence="1">Belongs to the GAREM family.</text>
</comment>
<evidence type="ECO:0000256" key="1">
    <source>
        <dbReference type="ARBA" id="ARBA00006392"/>
    </source>
</evidence>
<reference evidence="6" key="1">
    <citation type="submission" date="2025-08" db="UniProtKB">
        <authorList>
            <consortium name="RefSeq"/>
        </authorList>
    </citation>
    <scope>IDENTIFICATION</scope>
    <source>
        <tissue evidence="6">Tentacle</tissue>
    </source>
</reference>
<dbReference type="Gene3D" id="1.10.150.50">
    <property type="entry name" value="Transcription Factor, Ets-1"/>
    <property type="match status" value="1"/>
</dbReference>
<dbReference type="InterPro" id="IPR013761">
    <property type="entry name" value="SAM/pointed_sf"/>
</dbReference>
<keyword evidence="2" id="KW-0597">Phosphoprotein</keyword>
<dbReference type="Pfam" id="PF00536">
    <property type="entry name" value="SAM_1"/>
    <property type="match status" value="1"/>
</dbReference>